<feature type="transmembrane region" description="Helical" evidence="6">
    <location>
        <begin position="122"/>
        <end position="147"/>
    </location>
</feature>
<reference evidence="7" key="1">
    <citation type="submission" date="2016-07" db="EMBL/GenBank/DDBJ databases">
        <authorList>
            <person name="Bretaudeau A."/>
        </authorList>
    </citation>
    <scope>NUCLEOTIDE SEQUENCE</scope>
    <source>
        <strain evidence="7">Rice</strain>
        <tissue evidence="7">Whole body</tissue>
    </source>
</reference>
<evidence type="ECO:0000256" key="4">
    <source>
        <dbReference type="ARBA" id="ARBA00022989"/>
    </source>
</evidence>
<dbReference type="InterPro" id="IPR013604">
    <property type="entry name" value="7TM_chemorcpt"/>
</dbReference>
<comment type="subcellular location">
    <subcellularLocation>
        <location evidence="1 6">Cell membrane</location>
        <topology evidence="1 6">Multi-pass membrane protein</topology>
    </subcellularLocation>
</comment>
<keyword evidence="2 6" id="KW-1003">Cell membrane</keyword>
<proteinExistence type="inferred from homology"/>
<sequence>MFRIQWINRFLVFGYLLGEYRNYSHQKSSRRILIFLQIFLQTTLNFITVLYELYILLRGEIIQMNVIYSIFVVTSFATATMSVVSSISCSDSFISYAESINRIYQRFGNDTTVSTSLKRLSFVTVFLTLFSIVFAMLRSGTVIIKFLEMNADIKPIEYTTVFFSQSLVRLTIFYRNILTFIVIMFIVILSKSFNSLIKSVQDKLGEVNAMNEDQSYDLIITKEVIQEWLDLYLDLANCCEKVMECFGRQFLFALVMTIIYYILLSYQICYLNMRNASDQIITVVIIFYILYTSLSLVAGQWAHNQWKNFHRMLARLYNTLIILDSKEAEMRMIKDFIRVIKRHPLDIKLMSKVPAGMYILPTILTLTINYIIVMLQFNNIV</sequence>
<dbReference type="Pfam" id="PF08395">
    <property type="entry name" value="7tm_7"/>
    <property type="match status" value="1"/>
</dbReference>
<feature type="transmembrane region" description="Helical" evidence="6">
    <location>
        <begin position="167"/>
        <end position="189"/>
    </location>
</feature>
<keyword evidence="3 6" id="KW-0812">Transmembrane</keyword>
<gene>
    <name evidence="7" type="ORF">SFRICE_009786</name>
</gene>
<evidence type="ECO:0000313" key="7">
    <source>
        <dbReference type="EMBL" id="SOQ38020.1"/>
    </source>
</evidence>
<evidence type="ECO:0000256" key="3">
    <source>
        <dbReference type="ARBA" id="ARBA00022692"/>
    </source>
</evidence>
<evidence type="ECO:0000256" key="1">
    <source>
        <dbReference type="ARBA" id="ARBA00004651"/>
    </source>
</evidence>
<name>A0A2H1VAY9_SPOFR</name>
<dbReference type="GO" id="GO:0050909">
    <property type="term" value="P:sensory perception of taste"/>
    <property type="evidence" value="ECO:0007669"/>
    <property type="project" value="InterPro"/>
</dbReference>
<feature type="transmembrane region" description="Helical" evidence="6">
    <location>
        <begin position="358"/>
        <end position="377"/>
    </location>
</feature>
<accession>A0A2H1VAY9</accession>
<feature type="transmembrane region" description="Helical" evidence="6">
    <location>
        <begin position="32"/>
        <end position="54"/>
    </location>
</feature>
<dbReference type="AlphaFoldDB" id="A0A2H1VAY9"/>
<protein>
    <recommendedName>
        <fullName evidence="6">Gustatory receptor</fullName>
    </recommendedName>
</protein>
<feature type="transmembrane region" description="Helical" evidence="6">
    <location>
        <begin position="66"/>
        <end position="87"/>
    </location>
</feature>
<evidence type="ECO:0000256" key="5">
    <source>
        <dbReference type="ARBA" id="ARBA00023136"/>
    </source>
</evidence>
<comment type="similarity">
    <text evidence="6">Belongs to the insect chemoreceptor superfamily. Gustatory receptor (GR) family.</text>
</comment>
<organism evidence="7">
    <name type="scientific">Spodoptera frugiperda</name>
    <name type="common">Fall armyworm</name>
    <dbReference type="NCBI Taxonomy" id="7108"/>
    <lineage>
        <taxon>Eukaryota</taxon>
        <taxon>Metazoa</taxon>
        <taxon>Ecdysozoa</taxon>
        <taxon>Arthropoda</taxon>
        <taxon>Hexapoda</taxon>
        <taxon>Insecta</taxon>
        <taxon>Pterygota</taxon>
        <taxon>Neoptera</taxon>
        <taxon>Endopterygota</taxon>
        <taxon>Lepidoptera</taxon>
        <taxon>Glossata</taxon>
        <taxon>Ditrysia</taxon>
        <taxon>Noctuoidea</taxon>
        <taxon>Noctuidae</taxon>
        <taxon>Amphipyrinae</taxon>
        <taxon>Spodoptera</taxon>
    </lineage>
</organism>
<keyword evidence="6" id="KW-0807">Transducer</keyword>
<dbReference type="GO" id="GO:0007165">
    <property type="term" value="P:signal transduction"/>
    <property type="evidence" value="ECO:0007669"/>
    <property type="project" value="UniProtKB-KW"/>
</dbReference>
<keyword evidence="4 6" id="KW-1133">Transmembrane helix</keyword>
<evidence type="ECO:0000256" key="2">
    <source>
        <dbReference type="ARBA" id="ARBA00022475"/>
    </source>
</evidence>
<feature type="transmembrane region" description="Helical" evidence="6">
    <location>
        <begin position="280"/>
        <end position="302"/>
    </location>
</feature>
<keyword evidence="5 6" id="KW-0472">Membrane</keyword>
<feature type="transmembrane region" description="Helical" evidence="6">
    <location>
        <begin position="250"/>
        <end position="268"/>
    </location>
</feature>
<dbReference type="GO" id="GO:0005886">
    <property type="term" value="C:plasma membrane"/>
    <property type="evidence" value="ECO:0007669"/>
    <property type="project" value="UniProtKB-SubCell"/>
</dbReference>
<keyword evidence="6" id="KW-0675">Receptor</keyword>
<comment type="function">
    <text evidence="6">Gustatory receptor which mediates acceptance or avoidance behavior, depending on its substrates.</text>
</comment>
<dbReference type="EMBL" id="ODYU01001592">
    <property type="protein sequence ID" value="SOQ38020.1"/>
    <property type="molecule type" value="Genomic_DNA"/>
</dbReference>
<evidence type="ECO:0000256" key="6">
    <source>
        <dbReference type="RuleBase" id="RU363108"/>
    </source>
</evidence>